<dbReference type="SMART" id="SM00408">
    <property type="entry name" value="IGc2"/>
    <property type="match status" value="3"/>
</dbReference>
<feature type="non-terminal residue" evidence="4">
    <location>
        <position position="1"/>
    </location>
</feature>
<dbReference type="InterPro" id="IPR007110">
    <property type="entry name" value="Ig-like_dom"/>
</dbReference>
<dbReference type="GO" id="GO:0005912">
    <property type="term" value="C:adherens junction"/>
    <property type="evidence" value="ECO:0007669"/>
    <property type="project" value="TreeGrafter"/>
</dbReference>
<proteinExistence type="predicted"/>
<feature type="region of interest" description="Disordered" evidence="1">
    <location>
        <begin position="685"/>
        <end position="737"/>
    </location>
</feature>
<feature type="domain" description="Ig-like" evidence="3">
    <location>
        <begin position="443"/>
        <end position="571"/>
    </location>
</feature>
<dbReference type="PROSITE" id="PS50835">
    <property type="entry name" value="IG_LIKE"/>
    <property type="match status" value="3"/>
</dbReference>
<dbReference type="PANTHER" id="PTHR44549">
    <property type="entry name" value="ENDOTHELIAL CELL-SELECTIVE ADHESION MOLECULE"/>
    <property type="match status" value="1"/>
</dbReference>
<accession>A0A0P7V462</accession>
<reference evidence="4 5" key="1">
    <citation type="submission" date="2015-08" db="EMBL/GenBank/DDBJ databases">
        <title>The genome of the Asian arowana (Scleropages formosus).</title>
        <authorList>
            <person name="Tan M.H."/>
            <person name="Gan H.M."/>
            <person name="Croft L.J."/>
            <person name="Austin C.M."/>
        </authorList>
    </citation>
    <scope>NUCLEOTIDE SEQUENCE [LARGE SCALE GENOMIC DNA]</scope>
    <source>
        <strain evidence="4">Aro1</strain>
    </source>
</reference>
<dbReference type="STRING" id="113540.ENSSFOP00015004605"/>
<feature type="domain" description="Ig-like" evidence="3">
    <location>
        <begin position="178"/>
        <end position="265"/>
    </location>
</feature>
<sequence length="737" mass="79623">ELLSESLISVALHAGAEARPPDKEILLILQGFKLADQDSSGCWDQLIHLQLSGSGDFLPCDSQRVEIPRKDMEVIRGQIVVLQAWYSPTSDIDKNTVIWNFMANDSKQIISYSSGQIGIGSPEFRKRVGFALSMPSTNLSIFINNTQESDSGRYLCNVIIPGAPGLSGELRLNVKVPPSIPVCKMTGTPVLKGNVTLSCRSKAGKPVPQYKWTKSAPASEVFFSPMQNEKQGTLRLSNLTQGVSGKYVCRASNTAGSESCYINLEVAASSNVGMIAGATVGSLLGLVAIILFLVFIIKRRREGDEDVANEIKEDAQAPKRVSWARSGTGSDNISKNGTLSSLAASPRPHNHYTHNPASDTASILTAVGSAAGYRLRPGDPSVLQGLPGYNGSSTLPRRCPPAASYSSSPLHRTDGAQPQAPRHPFMPPTAVTRSNISRMGGVPVMVPTQNQAGVVSTWQAVVVTNEVFARMGESRELPCTYSTTPEKGFTLEWRFAGLGTPAIQAQRVMYFNGNVYWGKSWGNQAELVQNPPTKGTASLRILNVQPSNAGIYICEVTNPVDWESSGQGLINFTVLVPPSTPQCKLNGNPYAGNDVTLTCKASYGIPAPIYSWSREKNAPPLSPDNLVEDQKGGSLILRNLSSSFSGSYTYINNALIIGSAVMATFIILLLLAAVLAYFLCKKKPKPTQEKQEQRETQKNRAAHPEDHLLDNAEEPPEASRSFSHHRRMGPSKPSILV</sequence>
<dbReference type="InterPro" id="IPR003598">
    <property type="entry name" value="Ig_sub2"/>
</dbReference>
<dbReference type="Pfam" id="PF07686">
    <property type="entry name" value="V-set"/>
    <property type="match status" value="2"/>
</dbReference>
<dbReference type="Gene3D" id="2.60.40.10">
    <property type="entry name" value="Immunoglobulins"/>
    <property type="match status" value="4"/>
</dbReference>
<dbReference type="EMBL" id="JARO02003910">
    <property type="protein sequence ID" value="KPP69536.1"/>
    <property type="molecule type" value="Genomic_DNA"/>
</dbReference>
<feature type="region of interest" description="Disordered" evidence="1">
    <location>
        <begin position="384"/>
        <end position="425"/>
    </location>
</feature>
<keyword evidence="2" id="KW-0472">Membrane</keyword>
<dbReference type="CDD" id="cd12087">
    <property type="entry name" value="TM_EGFR-like"/>
    <property type="match status" value="1"/>
</dbReference>
<evidence type="ECO:0000256" key="1">
    <source>
        <dbReference type="SAM" id="MobiDB-lite"/>
    </source>
</evidence>
<feature type="transmembrane region" description="Helical" evidence="2">
    <location>
        <begin position="654"/>
        <end position="679"/>
    </location>
</feature>
<feature type="transmembrane region" description="Helical" evidence="2">
    <location>
        <begin position="272"/>
        <end position="297"/>
    </location>
</feature>
<dbReference type="InterPro" id="IPR013106">
    <property type="entry name" value="Ig_V-set"/>
</dbReference>
<evidence type="ECO:0000259" key="3">
    <source>
        <dbReference type="PROSITE" id="PS50835"/>
    </source>
</evidence>
<keyword evidence="2" id="KW-1133">Transmembrane helix</keyword>
<evidence type="ECO:0000256" key="2">
    <source>
        <dbReference type="SAM" id="Phobius"/>
    </source>
</evidence>
<dbReference type="Pfam" id="PF13927">
    <property type="entry name" value="Ig_3"/>
    <property type="match status" value="2"/>
</dbReference>
<dbReference type="InterPro" id="IPR036179">
    <property type="entry name" value="Ig-like_dom_sf"/>
</dbReference>
<comment type="caution">
    <text evidence="4">The sequence shown here is derived from an EMBL/GenBank/DDBJ whole genome shotgun (WGS) entry which is preliminary data.</text>
</comment>
<dbReference type="GO" id="GO:0098632">
    <property type="term" value="F:cell-cell adhesion mediator activity"/>
    <property type="evidence" value="ECO:0007669"/>
    <property type="project" value="TreeGrafter"/>
</dbReference>
<keyword evidence="2" id="KW-0812">Transmembrane</keyword>
<feature type="compositionally biased region" description="Basic and acidic residues" evidence="1">
    <location>
        <begin position="686"/>
        <end position="710"/>
    </location>
</feature>
<dbReference type="SUPFAM" id="SSF48726">
    <property type="entry name" value="Immunoglobulin"/>
    <property type="match status" value="4"/>
</dbReference>
<dbReference type="GO" id="GO:0005886">
    <property type="term" value="C:plasma membrane"/>
    <property type="evidence" value="ECO:0007669"/>
    <property type="project" value="TreeGrafter"/>
</dbReference>
<dbReference type="SMART" id="SM00409">
    <property type="entry name" value="IG"/>
    <property type="match status" value="4"/>
</dbReference>
<feature type="region of interest" description="Disordered" evidence="1">
    <location>
        <begin position="315"/>
        <end position="358"/>
    </location>
</feature>
<feature type="compositionally biased region" description="Polar residues" evidence="1">
    <location>
        <begin position="325"/>
        <end position="343"/>
    </location>
</feature>
<dbReference type="Proteomes" id="UP000034805">
    <property type="component" value="Unassembled WGS sequence"/>
</dbReference>
<protein>
    <submittedName>
        <fullName evidence="4">Endothelial cell-selective adhesion molecule-like</fullName>
    </submittedName>
</protein>
<dbReference type="InterPro" id="IPR003599">
    <property type="entry name" value="Ig_sub"/>
</dbReference>
<dbReference type="PANTHER" id="PTHR44549:SF1">
    <property type="entry name" value="ENDOTHELIAL CELL-SELECTIVE ADHESION MOLECULE"/>
    <property type="match status" value="1"/>
</dbReference>
<name>A0A0P7V462_SCLFO</name>
<dbReference type="InterPro" id="IPR042757">
    <property type="entry name" value="ESAM"/>
</dbReference>
<dbReference type="AlphaFoldDB" id="A0A0P7V462"/>
<evidence type="ECO:0000313" key="5">
    <source>
        <dbReference type="Proteomes" id="UP000034805"/>
    </source>
</evidence>
<dbReference type="CDD" id="cd00096">
    <property type="entry name" value="Ig"/>
    <property type="match status" value="2"/>
</dbReference>
<gene>
    <name evidence="4" type="ORF">Z043_111696</name>
</gene>
<evidence type="ECO:0000313" key="4">
    <source>
        <dbReference type="EMBL" id="KPP69536.1"/>
    </source>
</evidence>
<organism evidence="4 5">
    <name type="scientific">Scleropages formosus</name>
    <name type="common">Asian bonytongue</name>
    <name type="synonym">Osteoglossum formosum</name>
    <dbReference type="NCBI Taxonomy" id="113540"/>
    <lineage>
        <taxon>Eukaryota</taxon>
        <taxon>Metazoa</taxon>
        <taxon>Chordata</taxon>
        <taxon>Craniata</taxon>
        <taxon>Vertebrata</taxon>
        <taxon>Euteleostomi</taxon>
        <taxon>Actinopterygii</taxon>
        <taxon>Neopterygii</taxon>
        <taxon>Teleostei</taxon>
        <taxon>Osteoglossocephala</taxon>
        <taxon>Osteoglossomorpha</taxon>
        <taxon>Osteoglossiformes</taxon>
        <taxon>Osteoglossidae</taxon>
        <taxon>Scleropages</taxon>
    </lineage>
</organism>
<feature type="domain" description="Ig-like" evidence="3">
    <location>
        <begin position="578"/>
        <end position="649"/>
    </location>
</feature>
<dbReference type="GO" id="GO:0007156">
    <property type="term" value="P:homophilic cell adhesion via plasma membrane adhesion molecules"/>
    <property type="evidence" value="ECO:0007669"/>
    <property type="project" value="TreeGrafter"/>
</dbReference>
<dbReference type="InterPro" id="IPR013783">
    <property type="entry name" value="Ig-like_fold"/>
</dbReference>